<name>A0A166CKT0_9AGAM</name>
<reference evidence="1 2" key="1">
    <citation type="journal article" date="2016" name="Mol. Biol. Evol.">
        <title>Comparative Genomics of Early-Diverging Mushroom-Forming Fungi Provides Insights into the Origins of Lignocellulose Decay Capabilities.</title>
        <authorList>
            <person name="Nagy L.G."/>
            <person name="Riley R."/>
            <person name="Tritt A."/>
            <person name="Adam C."/>
            <person name="Daum C."/>
            <person name="Floudas D."/>
            <person name="Sun H."/>
            <person name="Yadav J.S."/>
            <person name="Pangilinan J."/>
            <person name="Larsson K.H."/>
            <person name="Matsuura K."/>
            <person name="Barry K."/>
            <person name="Labutti K."/>
            <person name="Kuo R."/>
            <person name="Ohm R.A."/>
            <person name="Bhattacharya S.S."/>
            <person name="Shirouzu T."/>
            <person name="Yoshinaga Y."/>
            <person name="Martin F.M."/>
            <person name="Grigoriev I.V."/>
            <person name="Hibbett D.S."/>
        </authorList>
    </citation>
    <scope>NUCLEOTIDE SEQUENCE [LARGE SCALE GENOMIC DNA]</scope>
    <source>
        <strain evidence="1 2">HHB10207 ss-3</strain>
    </source>
</reference>
<evidence type="ECO:0000313" key="1">
    <source>
        <dbReference type="EMBL" id="KZT37568.1"/>
    </source>
</evidence>
<sequence>MSIELSNGKAESEPEILGVVDPCLVKPSSTLFGRASRVNVRTHLYFHLVPPPMAQNIAAEVFQRMIFNILLVPQASQRSLKPKHHPIEDRQMSYHALRDFQHVRLVCRVIVDYRAQAPIKSSTGDFRSWDMGTASAVKGAIVCRHLFLFISRPESAQ</sequence>
<proteinExistence type="predicted"/>
<organism evidence="1 2">
    <name type="scientific">Sistotremastrum suecicum HHB10207 ss-3</name>
    <dbReference type="NCBI Taxonomy" id="1314776"/>
    <lineage>
        <taxon>Eukaryota</taxon>
        <taxon>Fungi</taxon>
        <taxon>Dikarya</taxon>
        <taxon>Basidiomycota</taxon>
        <taxon>Agaricomycotina</taxon>
        <taxon>Agaricomycetes</taxon>
        <taxon>Sistotremastrales</taxon>
        <taxon>Sistotremastraceae</taxon>
        <taxon>Sistotremastrum</taxon>
    </lineage>
</organism>
<gene>
    <name evidence="1" type="ORF">SISSUDRAFT_1062732</name>
</gene>
<dbReference type="AlphaFoldDB" id="A0A166CKT0"/>
<keyword evidence="2" id="KW-1185">Reference proteome</keyword>
<dbReference type="EMBL" id="KV428081">
    <property type="protein sequence ID" value="KZT37568.1"/>
    <property type="molecule type" value="Genomic_DNA"/>
</dbReference>
<evidence type="ECO:0000313" key="2">
    <source>
        <dbReference type="Proteomes" id="UP000076798"/>
    </source>
</evidence>
<protein>
    <submittedName>
        <fullName evidence="1">Uncharacterized protein</fullName>
    </submittedName>
</protein>
<accession>A0A166CKT0</accession>
<dbReference type="Proteomes" id="UP000076798">
    <property type="component" value="Unassembled WGS sequence"/>
</dbReference>